<comment type="caution">
    <text evidence="2">The sequence shown here is derived from an EMBL/GenBank/DDBJ whole genome shotgun (WGS) entry which is preliminary data.</text>
</comment>
<gene>
    <name evidence="2" type="ORF">HPB51_002459</name>
</gene>
<keyword evidence="1" id="KW-1133">Transmembrane helix</keyword>
<dbReference type="PANTHER" id="PTHR22727:SF15">
    <property type="entry name" value="MRH DOMAIN-CONTAINING PROTEIN"/>
    <property type="match status" value="1"/>
</dbReference>
<dbReference type="InterPro" id="IPR039181">
    <property type="entry name" value="Elapor1/2"/>
</dbReference>
<keyword evidence="1" id="KW-0472">Membrane</keyword>
<dbReference type="AlphaFoldDB" id="A0A9J6DF08"/>
<dbReference type="GO" id="GO:0016020">
    <property type="term" value="C:membrane"/>
    <property type="evidence" value="ECO:0007669"/>
    <property type="project" value="TreeGrafter"/>
</dbReference>
<reference evidence="2" key="2">
    <citation type="submission" date="2021-09" db="EMBL/GenBank/DDBJ databases">
        <authorList>
            <person name="Jia N."/>
            <person name="Wang J."/>
            <person name="Shi W."/>
            <person name="Du L."/>
            <person name="Sun Y."/>
            <person name="Zhan W."/>
            <person name="Jiang J."/>
            <person name="Wang Q."/>
            <person name="Zhang B."/>
            <person name="Ji P."/>
            <person name="Sakyi L.B."/>
            <person name="Cui X."/>
            <person name="Yuan T."/>
            <person name="Jiang B."/>
            <person name="Yang W."/>
            <person name="Lam T.T.-Y."/>
            <person name="Chang Q."/>
            <person name="Ding S."/>
            <person name="Wang X."/>
            <person name="Zhu J."/>
            <person name="Ruan X."/>
            <person name="Zhao L."/>
            <person name="Wei J."/>
            <person name="Que T."/>
            <person name="Du C."/>
            <person name="Cheng J."/>
            <person name="Dai P."/>
            <person name="Han X."/>
            <person name="Huang E."/>
            <person name="Gao Y."/>
            <person name="Liu J."/>
            <person name="Shao H."/>
            <person name="Ye R."/>
            <person name="Li L."/>
            <person name="Wei W."/>
            <person name="Wang X."/>
            <person name="Wang C."/>
            <person name="Huo Q."/>
            <person name="Li W."/>
            <person name="Guo W."/>
            <person name="Chen H."/>
            <person name="Chen S."/>
            <person name="Zhou L."/>
            <person name="Zhou L."/>
            <person name="Ni X."/>
            <person name="Tian J."/>
            <person name="Zhou Y."/>
            <person name="Sheng Y."/>
            <person name="Liu T."/>
            <person name="Pan Y."/>
            <person name="Xia L."/>
            <person name="Li J."/>
            <person name="Zhao F."/>
            <person name="Cao W."/>
        </authorList>
    </citation>
    <scope>NUCLEOTIDE SEQUENCE</scope>
    <source>
        <strain evidence="2">Rmic-2018</strain>
        <tissue evidence="2">Larvae</tissue>
    </source>
</reference>
<proteinExistence type="predicted"/>
<feature type="transmembrane region" description="Helical" evidence="1">
    <location>
        <begin position="16"/>
        <end position="36"/>
    </location>
</feature>
<protein>
    <submittedName>
        <fullName evidence="2">Uncharacterized protein</fullName>
    </submittedName>
</protein>
<dbReference type="PANTHER" id="PTHR22727">
    <property type="entry name" value="PROTEIN CBG13728"/>
    <property type="match status" value="1"/>
</dbReference>
<dbReference type="EMBL" id="JABSTU010000009">
    <property type="protein sequence ID" value="KAH8020510.1"/>
    <property type="molecule type" value="Genomic_DNA"/>
</dbReference>
<name>A0A9J6DF08_RHIMP</name>
<dbReference type="VEuPathDB" id="VectorBase:LOC119174943"/>
<dbReference type="Proteomes" id="UP000821866">
    <property type="component" value="Chromosome 7"/>
</dbReference>
<evidence type="ECO:0000313" key="3">
    <source>
        <dbReference type="Proteomes" id="UP000821866"/>
    </source>
</evidence>
<evidence type="ECO:0000313" key="2">
    <source>
        <dbReference type="EMBL" id="KAH8020510.1"/>
    </source>
</evidence>
<sequence>MTRTQPCSVIPRQLQIIIAIGVGLGVLLFGLLVYFWKKNRRLEYKYMKLVQSSSGKDGELPAAESCAIEEDEEDHFENGGYDAKNNKGLLQKFRTVRIGSGKAYLSGLNAWAAHHVIILYAPLSPRRYKCEKGDSSSRGSIRSTRA</sequence>
<reference evidence="2" key="1">
    <citation type="journal article" date="2020" name="Cell">
        <title>Large-Scale Comparative Analyses of Tick Genomes Elucidate Their Genetic Diversity and Vector Capacities.</title>
        <authorList>
            <consortium name="Tick Genome and Microbiome Consortium (TIGMIC)"/>
            <person name="Jia N."/>
            <person name="Wang J."/>
            <person name="Shi W."/>
            <person name="Du L."/>
            <person name="Sun Y."/>
            <person name="Zhan W."/>
            <person name="Jiang J.F."/>
            <person name="Wang Q."/>
            <person name="Zhang B."/>
            <person name="Ji P."/>
            <person name="Bell-Sakyi L."/>
            <person name="Cui X.M."/>
            <person name="Yuan T.T."/>
            <person name="Jiang B.G."/>
            <person name="Yang W.F."/>
            <person name="Lam T.T."/>
            <person name="Chang Q.C."/>
            <person name="Ding S.J."/>
            <person name="Wang X.J."/>
            <person name="Zhu J.G."/>
            <person name="Ruan X.D."/>
            <person name="Zhao L."/>
            <person name="Wei J.T."/>
            <person name="Ye R.Z."/>
            <person name="Que T.C."/>
            <person name="Du C.H."/>
            <person name="Zhou Y.H."/>
            <person name="Cheng J.X."/>
            <person name="Dai P.F."/>
            <person name="Guo W.B."/>
            <person name="Han X.H."/>
            <person name="Huang E.J."/>
            <person name="Li L.F."/>
            <person name="Wei W."/>
            <person name="Gao Y.C."/>
            <person name="Liu J.Z."/>
            <person name="Shao H.Z."/>
            <person name="Wang X."/>
            <person name="Wang C.C."/>
            <person name="Yang T.C."/>
            <person name="Huo Q.B."/>
            <person name="Li W."/>
            <person name="Chen H.Y."/>
            <person name="Chen S.E."/>
            <person name="Zhou L.G."/>
            <person name="Ni X.B."/>
            <person name="Tian J.H."/>
            <person name="Sheng Y."/>
            <person name="Liu T."/>
            <person name="Pan Y.S."/>
            <person name="Xia L.Y."/>
            <person name="Li J."/>
            <person name="Zhao F."/>
            <person name="Cao W.C."/>
        </authorList>
    </citation>
    <scope>NUCLEOTIDE SEQUENCE</scope>
    <source>
        <strain evidence="2">Rmic-2018</strain>
    </source>
</reference>
<keyword evidence="1" id="KW-0812">Transmembrane</keyword>
<organism evidence="2 3">
    <name type="scientific">Rhipicephalus microplus</name>
    <name type="common">Cattle tick</name>
    <name type="synonym">Boophilus microplus</name>
    <dbReference type="NCBI Taxonomy" id="6941"/>
    <lineage>
        <taxon>Eukaryota</taxon>
        <taxon>Metazoa</taxon>
        <taxon>Ecdysozoa</taxon>
        <taxon>Arthropoda</taxon>
        <taxon>Chelicerata</taxon>
        <taxon>Arachnida</taxon>
        <taxon>Acari</taxon>
        <taxon>Parasitiformes</taxon>
        <taxon>Ixodida</taxon>
        <taxon>Ixodoidea</taxon>
        <taxon>Ixodidae</taxon>
        <taxon>Rhipicephalinae</taxon>
        <taxon>Rhipicephalus</taxon>
        <taxon>Boophilus</taxon>
    </lineage>
</organism>
<keyword evidence="3" id="KW-1185">Reference proteome</keyword>
<evidence type="ECO:0000256" key="1">
    <source>
        <dbReference type="SAM" id="Phobius"/>
    </source>
</evidence>
<accession>A0A9J6DF08</accession>